<dbReference type="PANTHER" id="PTHR34296:SF2">
    <property type="entry name" value="ABC TRANSPORTER GUANOSINE-BINDING PROTEIN NUPN"/>
    <property type="match status" value="1"/>
</dbReference>
<dbReference type="RefSeq" id="WP_343185201.1">
    <property type="nucleotide sequence ID" value="NZ_JBCITM010000004.1"/>
</dbReference>
<reference evidence="8 9" key="1">
    <citation type="submission" date="2024-04" db="EMBL/GenBank/DDBJ databases">
        <title>Genome sequencing and metabolic network reconstruction of aminoacids and betaine degradation by Anoxynatronum sibiricum.</title>
        <authorList>
            <person name="Detkova E.N."/>
            <person name="Boltjanskaja Y.V."/>
            <person name="Mardanov A.V."/>
            <person name="Kevbrin V."/>
        </authorList>
    </citation>
    <scope>NUCLEOTIDE SEQUENCE [LARGE SCALE GENOMIC DNA]</scope>
    <source>
        <strain evidence="8 9">Z-7981</strain>
    </source>
</reference>
<dbReference type="InterPro" id="IPR003760">
    <property type="entry name" value="PnrA-like"/>
</dbReference>
<proteinExistence type="predicted"/>
<protein>
    <submittedName>
        <fullName evidence="8">BMP family ABC transporter substrate-binding protein</fullName>
    </submittedName>
</protein>
<evidence type="ECO:0000256" key="3">
    <source>
        <dbReference type="ARBA" id="ARBA00022729"/>
    </source>
</evidence>
<dbReference type="CDD" id="cd06354">
    <property type="entry name" value="PBP1_PrnA-like"/>
    <property type="match status" value="1"/>
</dbReference>
<sequence>MKAKRSKWMLVTVLLLAAMLVTACGGGSEPAAGNGGQAEADGEALRIAIVTSPSGVDDGSFNQDNYNGILAFVENHGNATVNAVQETTGDVAAAVQAVADVVADYDVIVTPGFQFADISSIAKDNPEKKFILVDANPTPQDGQELFDNVYAMTFAEEESGFFAGVAAALETKTGKVAVVNGIAFPSNVNYQWGFESGVMYANKHFGTSAQVVELPSYAGTDVTNTNVGGNYVGNFADPATGKVVGNALISEGVDILFVAAGGSGMGVFTAAMEAEGIYVIGCDVDQFDDGVYSGGNVILTSVLKNMSINVERQLNAIVEGSFQGSNELLRANTDSTGFVWGDDRHQLSAETMEKLEEVYELVQAGTIVPSANFNGHSPDNFPGL</sequence>
<keyword evidence="5" id="KW-0449">Lipoprotein</keyword>
<feature type="domain" description="ABC transporter substrate-binding protein PnrA-like" evidence="7">
    <location>
        <begin position="49"/>
        <end position="358"/>
    </location>
</feature>
<dbReference type="PROSITE" id="PS51257">
    <property type="entry name" value="PROKAR_LIPOPROTEIN"/>
    <property type="match status" value="1"/>
</dbReference>
<evidence type="ECO:0000256" key="5">
    <source>
        <dbReference type="ARBA" id="ARBA00023288"/>
    </source>
</evidence>
<dbReference type="Pfam" id="PF02608">
    <property type="entry name" value="Bmp"/>
    <property type="match status" value="1"/>
</dbReference>
<gene>
    <name evidence="8" type="ORF">AAIG11_05285</name>
</gene>
<comment type="subcellular location">
    <subcellularLocation>
        <location evidence="1">Cell membrane</location>
    </subcellularLocation>
</comment>
<evidence type="ECO:0000256" key="4">
    <source>
        <dbReference type="ARBA" id="ARBA00023136"/>
    </source>
</evidence>
<dbReference type="EMBL" id="JBCITM010000004">
    <property type="protein sequence ID" value="MEN1759871.1"/>
    <property type="molecule type" value="Genomic_DNA"/>
</dbReference>
<feature type="signal peptide" evidence="6">
    <location>
        <begin position="1"/>
        <end position="23"/>
    </location>
</feature>
<evidence type="ECO:0000313" key="9">
    <source>
        <dbReference type="Proteomes" id="UP001407405"/>
    </source>
</evidence>
<keyword evidence="4" id="KW-0472">Membrane</keyword>
<dbReference type="InterPro" id="IPR050957">
    <property type="entry name" value="BMP_lipoprotein"/>
</dbReference>
<evidence type="ECO:0000259" key="7">
    <source>
        <dbReference type="Pfam" id="PF02608"/>
    </source>
</evidence>
<evidence type="ECO:0000256" key="6">
    <source>
        <dbReference type="SAM" id="SignalP"/>
    </source>
</evidence>
<dbReference type="PANTHER" id="PTHR34296">
    <property type="entry name" value="TRANSCRIPTIONAL ACTIVATOR PROTEIN MED"/>
    <property type="match status" value="1"/>
</dbReference>
<comment type="caution">
    <text evidence="8">The sequence shown here is derived from an EMBL/GenBank/DDBJ whole genome shotgun (WGS) entry which is preliminary data.</text>
</comment>
<organism evidence="8 9">
    <name type="scientific">Anoxynatronum sibiricum</name>
    <dbReference type="NCBI Taxonomy" id="210623"/>
    <lineage>
        <taxon>Bacteria</taxon>
        <taxon>Bacillati</taxon>
        <taxon>Bacillota</taxon>
        <taxon>Clostridia</taxon>
        <taxon>Eubacteriales</taxon>
        <taxon>Clostridiaceae</taxon>
        <taxon>Anoxynatronum</taxon>
    </lineage>
</organism>
<keyword evidence="9" id="KW-1185">Reference proteome</keyword>
<evidence type="ECO:0000313" key="8">
    <source>
        <dbReference type="EMBL" id="MEN1759871.1"/>
    </source>
</evidence>
<accession>A0ABU9VRT7</accession>
<dbReference type="Gene3D" id="3.40.50.2300">
    <property type="match status" value="2"/>
</dbReference>
<evidence type="ECO:0000256" key="1">
    <source>
        <dbReference type="ARBA" id="ARBA00004236"/>
    </source>
</evidence>
<keyword evidence="2" id="KW-1003">Cell membrane</keyword>
<dbReference type="Proteomes" id="UP001407405">
    <property type="component" value="Unassembled WGS sequence"/>
</dbReference>
<name>A0ABU9VRT7_9CLOT</name>
<keyword evidence="3 6" id="KW-0732">Signal</keyword>
<evidence type="ECO:0000256" key="2">
    <source>
        <dbReference type="ARBA" id="ARBA00022475"/>
    </source>
</evidence>
<feature type="chain" id="PRO_5046553134" evidence="6">
    <location>
        <begin position="24"/>
        <end position="384"/>
    </location>
</feature>